<feature type="region of interest" description="Disordered" evidence="1">
    <location>
        <begin position="1"/>
        <end position="22"/>
    </location>
</feature>
<evidence type="ECO:0000256" key="1">
    <source>
        <dbReference type="SAM" id="MobiDB-lite"/>
    </source>
</evidence>
<evidence type="ECO:0000313" key="2">
    <source>
        <dbReference type="EMBL" id="GBP89403.1"/>
    </source>
</evidence>
<name>A0A4C1ZRM7_EUMVA</name>
<gene>
    <name evidence="2" type="ORF">EVAR_65049_1</name>
</gene>
<organism evidence="2 3">
    <name type="scientific">Eumeta variegata</name>
    <name type="common">Bagworm moth</name>
    <name type="synonym">Eumeta japonica</name>
    <dbReference type="NCBI Taxonomy" id="151549"/>
    <lineage>
        <taxon>Eukaryota</taxon>
        <taxon>Metazoa</taxon>
        <taxon>Ecdysozoa</taxon>
        <taxon>Arthropoda</taxon>
        <taxon>Hexapoda</taxon>
        <taxon>Insecta</taxon>
        <taxon>Pterygota</taxon>
        <taxon>Neoptera</taxon>
        <taxon>Endopterygota</taxon>
        <taxon>Lepidoptera</taxon>
        <taxon>Glossata</taxon>
        <taxon>Ditrysia</taxon>
        <taxon>Tineoidea</taxon>
        <taxon>Psychidae</taxon>
        <taxon>Oiketicinae</taxon>
        <taxon>Eumeta</taxon>
    </lineage>
</organism>
<protein>
    <submittedName>
        <fullName evidence="2">Uncharacterized protein</fullName>
    </submittedName>
</protein>
<dbReference type="AlphaFoldDB" id="A0A4C1ZRM7"/>
<accession>A0A4C1ZRM7</accession>
<dbReference type="EMBL" id="BGZK01002000">
    <property type="protein sequence ID" value="GBP89403.1"/>
    <property type="molecule type" value="Genomic_DNA"/>
</dbReference>
<evidence type="ECO:0000313" key="3">
    <source>
        <dbReference type="Proteomes" id="UP000299102"/>
    </source>
</evidence>
<dbReference type="Proteomes" id="UP000299102">
    <property type="component" value="Unassembled WGS sequence"/>
</dbReference>
<comment type="caution">
    <text evidence="2">The sequence shown here is derived from an EMBL/GenBank/DDBJ whole genome shotgun (WGS) entry which is preliminary data.</text>
</comment>
<keyword evidence="3" id="KW-1185">Reference proteome</keyword>
<reference evidence="2 3" key="1">
    <citation type="journal article" date="2019" name="Commun. Biol.">
        <title>The bagworm genome reveals a unique fibroin gene that provides high tensile strength.</title>
        <authorList>
            <person name="Kono N."/>
            <person name="Nakamura H."/>
            <person name="Ohtoshi R."/>
            <person name="Tomita M."/>
            <person name="Numata K."/>
            <person name="Arakawa K."/>
        </authorList>
    </citation>
    <scope>NUCLEOTIDE SEQUENCE [LARGE SCALE GENOMIC DNA]</scope>
</reference>
<proteinExistence type="predicted"/>
<sequence>MNDSERSHVPSLPTFKQASPRPALRANTRQIFVRLRLLRISSRLRLDIFFSAIARAERTVISLRVGVVGARAGWRTPPRLYDHSDTAGWMT</sequence>